<gene>
    <name evidence="2" type="ORF">GGQ72_004504</name>
</gene>
<accession>A0A7W6LKB4</accession>
<evidence type="ECO:0000313" key="2">
    <source>
        <dbReference type="EMBL" id="MBB4145938.1"/>
    </source>
</evidence>
<dbReference type="PRINTS" id="PR00081">
    <property type="entry name" value="GDHRDH"/>
</dbReference>
<dbReference type="InterPro" id="IPR036291">
    <property type="entry name" value="NAD(P)-bd_dom_sf"/>
</dbReference>
<keyword evidence="3" id="KW-1185">Reference proteome</keyword>
<dbReference type="PROSITE" id="PS00061">
    <property type="entry name" value="ADH_SHORT"/>
    <property type="match status" value="1"/>
</dbReference>
<dbReference type="PANTHER" id="PTHR42760:SF40">
    <property type="entry name" value="3-OXOACYL-[ACYL-CARRIER-PROTEIN] REDUCTASE, CHLOROPLASTIC"/>
    <property type="match status" value="1"/>
</dbReference>
<evidence type="ECO:0000313" key="3">
    <source>
        <dbReference type="Proteomes" id="UP000519897"/>
    </source>
</evidence>
<protein>
    <submittedName>
        <fullName evidence="2">NAD(P)-dependent dehydrogenase (Short-subunit alcohol dehydrogenase family)</fullName>
    </submittedName>
</protein>
<dbReference type="EMBL" id="JACIEC010000014">
    <property type="protein sequence ID" value="MBB4145938.1"/>
    <property type="molecule type" value="Genomic_DNA"/>
</dbReference>
<comment type="similarity">
    <text evidence="1">Belongs to the short-chain dehydrogenases/reductases (SDR) family.</text>
</comment>
<name>A0A7W6LKB4_9HYPH</name>
<dbReference type="Pfam" id="PF13561">
    <property type="entry name" value="adh_short_C2"/>
    <property type="match status" value="1"/>
</dbReference>
<organism evidence="2 3">
    <name type="scientific">Rhizobium rhizoryzae</name>
    <dbReference type="NCBI Taxonomy" id="451876"/>
    <lineage>
        <taxon>Bacteria</taxon>
        <taxon>Pseudomonadati</taxon>
        <taxon>Pseudomonadota</taxon>
        <taxon>Alphaproteobacteria</taxon>
        <taxon>Hyphomicrobiales</taxon>
        <taxon>Rhizobiaceae</taxon>
        <taxon>Rhizobium/Agrobacterium group</taxon>
        <taxon>Rhizobium</taxon>
    </lineage>
</organism>
<dbReference type="Gene3D" id="3.40.50.720">
    <property type="entry name" value="NAD(P)-binding Rossmann-like Domain"/>
    <property type="match status" value="1"/>
</dbReference>
<dbReference type="GO" id="GO:0016616">
    <property type="term" value="F:oxidoreductase activity, acting on the CH-OH group of donors, NAD or NADP as acceptor"/>
    <property type="evidence" value="ECO:0007669"/>
    <property type="project" value="TreeGrafter"/>
</dbReference>
<dbReference type="InterPro" id="IPR020904">
    <property type="entry name" value="Sc_DH/Rdtase_CS"/>
</dbReference>
<reference evidence="2 3" key="1">
    <citation type="submission" date="2020-08" db="EMBL/GenBank/DDBJ databases">
        <title>Genomic Encyclopedia of Type Strains, Phase IV (KMG-IV): sequencing the most valuable type-strain genomes for metagenomic binning, comparative biology and taxonomic classification.</title>
        <authorList>
            <person name="Goeker M."/>
        </authorList>
    </citation>
    <scope>NUCLEOTIDE SEQUENCE [LARGE SCALE GENOMIC DNA]</scope>
    <source>
        <strain evidence="2 3">DSM 29514</strain>
    </source>
</reference>
<dbReference type="NCBIfam" id="NF005559">
    <property type="entry name" value="PRK07231.1"/>
    <property type="match status" value="1"/>
</dbReference>
<dbReference type="FunFam" id="3.40.50.720:FF:000084">
    <property type="entry name" value="Short-chain dehydrogenase reductase"/>
    <property type="match status" value="1"/>
</dbReference>
<dbReference type="CDD" id="cd05233">
    <property type="entry name" value="SDR_c"/>
    <property type="match status" value="1"/>
</dbReference>
<dbReference type="Proteomes" id="UP000519897">
    <property type="component" value="Unassembled WGS sequence"/>
</dbReference>
<evidence type="ECO:0000256" key="1">
    <source>
        <dbReference type="ARBA" id="ARBA00006484"/>
    </source>
</evidence>
<dbReference type="SUPFAM" id="SSF51735">
    <property type="entry name" value="NAD(P)-binding Rossmann-fold domains"/>
    <property type="match status" value="1"/>
</dbReference>
<dbReference type="RefSeq" id="WP_165130555.1">
    <property type="nucleotide sequence ID" value="NZ_CP049248.1"/>
</dbReference>
<dbReference type="GO" id="GO:0030497">
    <property type="term" value="P:fatty acid elongation"/>
    <property type="evidence" value="ECO:0007669"/>
    <property type="project" value="TreeGrafter"/>
</dbReference>
<sequence>MTARHPDLSGKKILITGAGSGIGAATAQRFLDEGALVFALDVNAQALSESWQDLSESRLRPIVCDVTDHDAMVSVYDTIARDHGGIDVVFANAGISIRHSLLDMSPKDWQQVIDVNLHGVFHTVMPAARLMHAAGSGSIIIMGSTNGMNAHRYYADYNVSKAGVIMLARSMALELAPFVRVNAICPGYVLTPMQKAEYTPDMLRAVDEKIPLGRHADPAEVAALVAFLASSEASYLTGTHIPIDGGETA</sequence>
<dbReference type="AlphaFoldDB" id="A0A7W6LKB4"/>
<comment type="caution">
    <text evidence="2">The sequence shown here is derived from an EMBL/GenBank/DDBJ whole genome shotgun (WGS) entry which is preliminary data.</text>
</comment>
<proteinExistence type="inferred from homology"/>
<dbReference type="PRINTS" id="PR00080">
    <property type="entry name" value="SDRFAMILY"/>
</dbReference>
<dbReference type="InterPro" id="IPR002347">
    <property type="entry name" value="SDR_fam"/>
</dbReference>
<dbReference type="PANTHER" id="PTHR42760">
    <property type="entry name" value="SHORT-CHAIN DEHYDROGENASES/REDUCTASES FAMILY MEMBER"/>
    <property type="match status" value="1"/>
</dbReference>